<organism evidence="2 3">
    <name type="scientific">Candidatus Curtissbacteria bacterium RIFCSPHIGHO2_01_FULL_40_12</name>
    <dbReference type="NCBI Taxonomy" id="1797710"/>
    <lineage>
        <taxon>Bacteria</taxon>
        <taxon>Candidatus Curtissiibacteriota</taxon>
    </lineage>
</organism>
<feature type="compositionally biased region" description="Basic and acidic residues" evidence="1">
    <location>
        <begin position="117"/>
        <end position="128"/>
    </location>
</feature>
<gene>
    <name evidence="2" type="ORF">A2693_01435</name>
</gene>
<dbReference type="Proteomes" id="UP000178577">
    <property type="component" value="Unassembled WGS sequence"/>
</dbReference>
<comment type="caution">
    <text evidence="2">The sequence shown here is derived from an EMBL/GenBank/DDBJ whole genome shotgun (WGS) entry which is preliminary data.</text>
</comment>
<proteinExistence type="predicted"/>
<dbReference type="AlphaFoldDB" id="A0A1F5G5H8"/>
<name>A0A1F5G5H8_9BACT</name>
<evidence type="ECO:0000256" key="1">
    <source>
        <dbReference type="SAM" id="MobiDB-lite"/>
    </source>
</evidence>
<protein>
    <submittedName>
        <fullName evidence="2">Uncharacterized protein</fullName>
    </submittedName>
</protein>
<evidence type="ECO:0000313" key="2">
    <source>
        <dbReference type="EMBL" id="OGD87075.1"/>
    </source>
</evidence>
<accession>A0A1F5G5H8</accession>
<dbReference type="EMBL" id="MFAY01000067">
    <property type="protein sequence ID" value="OGD87075.1"/>
    <property type="molecule type" value="Genomic_DNA"/>
</dbReference>
<evidence type="ECO:0000313" key="3">
    <source>
        <dbReference type="Proteomes" id="UP000178577"/>
    </source>
</evidence>
<sequence>MFLSLIATAITLLITTFFLIETRADRQDLRPLTRVPAQIAQKANVGDEVPVDTEDFKITRLKSTNSYIVLIKKSPFNEAKIKAEEWFEEHFPENDICEIKISFIPAKNVNDKLTAKDQAVEGCPEPKRPTPQQLKAK</sequence>
<reference evidence="2 3" key="1">
    <citation type="journal article" date="2016" name="Nat. Commun.">
        <title>Thousands of microbial genomes shed light on interconnected biogeochemical processes in an aquifer system.</title>
        <authorList>
            <person name="Anantharaman K."/>
            <person name="Brown C.T."/>
            <person name="Hug L.A."/>
            <person name="Sharon I."/>
            <person name="Castelle C.J."/>
            <person name="Probst A.J."/>
            <person name="Thomas B.C."/>
            <person name="Singh A."/>
            <person name="Wilkins M.J."/>
            <person name="Karaoz U."/>
            <person name="Brodie E.L."/>
            <person name="Williams K.H."/>
            <person name="Hubbard S.S."/>
            <person name="Banfield J.F."/>
        </authorList>
    </citation>
    <scope>NUCLEOTIDE SEQUENCE [LARGE SCALE GENOMIC DNA]</scope>
</reference>
<feature type="region of interest" description="Disordered" evidence="1">
    <location>
        <begin position="117"/>
        <end position="137"/>
    </location>
</feature>